<comment type="caution">
    <text evidence="1">The sequence shown here is derived from an EMBL/GenBank/DDBJ whole genome shotgun (WGS) entry which is preliminary data.</text>
</comment>
<sequence length="205" mass="22685">MLLAVLLAGATFGWLGPLRMLLGRSQQAVPVLDPTQVLVLRTPGGHLEVSTLVKVEEFGWRSSYTCLWRDCEWLGHRLGTIRAPVHYTYRIPLAETWTLRPAGEGYVLSVPAPQPLLPPAVDLAQAEFRSEKGGLLAPDGAANQALLMRNLGLELERRAGRTEYLRAQAPMAEQTVREFAQKWMREQLGAPAAPLRIEVRLGDDA</sequence>
<name>A0A2W5REF2_VARPD</name>
<protein>
    <recommendedName>
        <fullName evidence="3">DUF4230 domain-containing protein</fullName>
    </recommendedName>
</protein>
<proteinExistence type="predicted"/>
<organism evidence="1 2">
    <name type="scientific">Variovorax paradoxus</name>
    <dbReference type="NCBI Taxonomy" id="34073"/>
    <lineage>
        <taxon>Bacteria</taxon>
        <taxon>Pseudomonadati</taxon>
        <taxon>Pseudomonadota</taxon>
        <taxon>Betaproteobacteria</taxon>
        <taxon>Burkholderiales</taxon>
        <taxon>Comamonadaceae</taxon>
        <taxon>Variovorax</taxon>
    </lineage>
</organism>
<accession>A0A2W5REF2</accession>
<dbReference type="Proteomes" id="UP000249135">
    <property type="component" value="Unassembled WGS sequence"/>
</dbReference>
<reference evidence="1 2" key="1">
    <citation type="submission" date="2017-08" db="EMBL/GenBank/DDBJ databases">
        <title>Infants hospitalized years apart are colonized by the same room-sourced microbial strains.</title>
        <authorList>
            <person name="Brooks B."/>
            <person name="Olm M.R."/>
            <person name="Firek B.A."/>
            <person name="Baker R."/>
            <person name="Thomas B.C."/>
            <person name="Morowitz M.J."/>
            <person name="Banfield J.F."/>
        </authorList>
    </citation>
    <scope>NUCLEOTIDE SEQUENCE [LARGE SCALE GENOMIC DNA]</scope>
    <source>
        <strain evidence="1">S2_005_003_R2_41</strain>
    </source>
</reference>
<gene>
    <name evidence="1" type="ORF">DI563_25600</name>
</gene>
<evidence type="ECO:0008006" key="3">
    <source>
        <dbReference type="Google" id="ProtNLM"/>
    </source>
</evidence>
<dbReference type="EMBL" id="QFPP01000498">
    <property type="protein sequence ID" value="PZQ65443.1"/>
    <property type="molecule type" value="Genomic_DNA"/>
</dbReference>
<evidence type="ECO:0000313" key="2">
    <source>
        <dbReference type="Proteomes" id="UP000249135"/>
    </source>
</evidence>
<evidence type="ECO:0000313" key="1">
    <source>
        <dbReference type="EMBL" id="PZQ65443.1"/>
    </source>
</evidence>
<dbReference type="AlphaFoldDB" id="A0A2W5REF2"/>